<keyword evidence="3" id="KW-1185">Reference proteome</keyword>
<keyword evidence="1" id="KW-0175">Coiled coil</keyword>
<evidence type="ECO:0000313" key="2">
    <source>
        <dbReference type="EMBL" id="RIA87085.1"/>
    </source>
</evidence>
<feature type="coiled-coil region" evidence="1">
    <location>
        <begin position="94"/>
        <end position="136"/>
    </location>
</feature>
<accession>A0A397SST1</accession>
<sequence length="137" mass="16296">MAIDKDNDRVSYLIQKAKILAEIELFYLLPNQRRWKHGSLKYYYANADKAREEIKRLMSNGQWETNENELSDMKQALLKELKINDIDKDKAGLQQLLEKKLKKTETNLQQILEKRLEKTETNLQQLLDELKMMKQAL</sequence>
<dbReference type="OrthoDB" id="2306436at2759"/>
<dbReference type="EMBL" id="QKYT01000327">
    <property type="protein sequence ID" value="RIA87085.1"/>
    <property type="molecule type" value="Genomic_DNA"/>
</dbReference>
<gene>
    <name evidence="2" type="ORF">C1645_828293</name>
</gene>
<proteinExistence type="predicted"/>
<dbReference type="Proteomes" id="UP000265703">
    <property type="component" value="Unassembled WGS sequence"/>
</dbReference>
<reference evidence="2 3" key="1">
    <citation type="submission" date="2018-06" db="EMBL/GenBank/DDBJ databases">
        <title>Comparative genomics reveals the genomic features of Rhizophagus irregularis, R. cerebriforme, R. diaphanum and Gigaspora rosea, and their symbiotic lifestyle signature.</title>
        <authorList>
            <person name="Morin E."/>
            <person name="San Clemente H."/>
            <person name="Chen E.C.H."/>
            <person name="De La Providencia I."/>
            <person name="Hainaut M."/>
            <person name="Kuo A."/>
            <person name="Kohler A."/>
            <person name="Murat C."/>
            <person name="Tang N."/>
            <person name="Roy S."/>
            <person name="Loubradou J."/>
            <person name="Henrissat B."/>
            <person name="Grigoriev I.V."/>
            <person name="Corradi N."/>
            <person name="Roux C."/>
            <person name="Martin F.M."/>
        </authorList>
    </citation>
    <scope>NUCLEOTIDE SEQUENCE [LARGE SCALE GENOMIC DNA]</scope>
    <source>
        <strain evidence="2 3">DAOM 227022</strain>
    </source>
</reference>
<name>A0A397SST1_9GLOM</name>
<comment type="caution">
    <text evidence="2">The sequence shown here is derived from an EMBL/GenBank/DDBJ whole genome shotgun (WGS) entry which is preliminary data.</text>
</comment>
<evidence type="ECO:0000313" key="3">
    <source>
        <dbReference type="Proteomes" id="UP000265703"/>
    </source>
</evidence>
<dbReference type="AlphaFoldDB" id="A0A397SST1"/>
<dbReference type="STRING" id="658196.A0A397SST1"/>
<protein>
    <submittedName>
        <fullName evidence="2">Uncharacterized protein</fullName>
    </submittedName>
</protein>
<organism evidence="2 3">
    <name type="scientific">Glomus cerebriforme</name>
    <dbReference type="NCBI Taxonomy" id="658196"/>
    <lineage>
        <taxon>Eukaryota</taxon>
        <taxon>Fungi</taxon>
        <taxon>Fungi incertae sedis</taxon>
        <taxon>Mucoromycota</taxon>
        <taxon>Glomeromycotina</taxon>
        <taxon>Glomeromycetes</taxon>
        <taxon>Glomerales</taxon>
        <taxon>Glomeraceae</taxon>
        <taxon>Glomus</taxon>
    </lineage>
</organism>
<evidence type="ECO:0000256" key="1">
    <source>
        <dbReference type="SAM" id="Coils"/>
    </source>
</evidence>